<evidence type="ECO:0000313" key="2">
    <source>
        <dbReference type="Proteomes" id="UP001148662"/>
    </source>
</evidence>
<reference evidence="1" key="1">
    <citation type="submission" date="2022-07" db="EMBL/GenBank/DDBJ databases">
        <title>Genome Sequence of Phlebia brevispora.</title>
        <authorList>
            <person name="Buettner E."/>
        </authorList>
    </citation>
    <scope>NUCLEOTIDE SEQUENCE</scope>
    <source>
        <strain evidence="1">MPL23</strain>
    </source>
</reference>
<proteinExistence type="predicted"/>
<gene>
    <name evidence="1" type="ORF">NM688_g8686</name>
</gene>
<name>A0ACC1RPC8_9APHY</name>
<organism evidence="1 2">
    <name type="scientific">Phlebia brevispora</name>
    <dbReference type="NCBI Taxonomy" id="194682"/>
    <lineage>
        <taxon>Eukaryota</taxon>
        <taxon>Fungi</taxon>
        <taxon>Dikarya</taxon>
        <taxon>Basidiomycota</taxon>
        <taxon>Agaricomycotina</taxon>
        <taxon>Agaricomycetes</taxon>
        <taxon>Polyporales</taxon>
        <taxon>Meruliaceae</taxon>
        <taxon>Phlebia</taxon>
    </lineage>
</organism>
<sequence>MASSHPPAPSSPSSSPRNFTSVTPSTTVTAQMAPHVSPLVNAETLATLEATLLNTSGKVPLHNRYRALFTLKALKSDESINIIAKCFKDKNTLLKHELAYVLGQMGNTAALPILESVVEDLDQHPMVRHEVCPTLCNRSLQLIRRSSSGC</sequence>
<dbReference type="EMBL" id="JANHOG010002413">
    <property type="protein sequence ID" value="KAJ3523692.1"/>
    <property type="molecule type" value="Genomic_DNA"/>
</dbReference>
<accession>A0ACC1RPC8</accession>
<keyword evidence="2" id="KW-1185">Reference proteome</keyword>
<dbReference type="Proteomes" id="UP001148662">
    <property type="component" value="Unassembled WGS sequence"/>
</dbReference>
<evidence type="ECO:0000313" key="1">
    <source>
        <dbReference type="EMBL" id="KAJ3523692.1"/>
    </source>
</evidence>
<protein>
    <submittedName>
        <fullName evidence="1">Uncharacterized protein</fullName>
    </submittedName>
</protein>
<comment type="caution">
    <text evidence="1">The sequence shown here is derived from an EMBL/GenBank/DDBJ whole genome shotgun (WGS) entry which is preliminary data.</text>
</comment>